<reference evidence="1" key="1">
    <citation type="submission" date="2021-06" db="EMBL/GenBank/DDBJ databases">
        <authorList>
            <person name="Kallberg Y."/>
            <person name="Tangrot J."/>
            <person name="Rosling A."/>
        </authorList>
    </citation>
    <scope>NUCLEOTIDE SEQUENCE</scope>
    <source>
        <strain evidence="1">FL130A</strain>
    </source>
</reference>
<dbReference type="EMBL" id="CAJVPS010052635">
    <property type="protein sequence ID" value="CAG8771350.1"/>
    <property type="molecule type" value="Genomic_DNA"/>
</dbReference>
<sequence>ESFCNCFCSNSLMGGELEDVPLVPLWTSRVTGDSKQAEDCEITSI</sequence>
<evidence type="ECO:0000313" key="1">
    <source>
        <dbReference type="EMBL" id="CAG8771350.1"/>
    </source>
</evidence>
<comment type="caution">
    <text evidence="1">The sequence shown here is derived from an EMBL/GenBank/DDBJ whole genome shotgun (WGS) entry which is preliminary data.</text>
</comment>
<protein>
    <submittedName>
        <fullName evidence="1">12200_t:CDS:1</fullName>
    </submittedName>
</protein>
<keyword evidence="2" id="KW-1185">Reference proteome</keyword>
<gene>
    <name evidence="1" type="ORF">ALEPTO_LOCUS14154</name>
</gene>
<evidence type="ECO:0000313" key="2">
    <source>
        <dbReference type="Proteomes" id="UP000789508"/>
    </source>
</evidence>
<dbReference type="Proteomes" id="UP000789508">
    <property type="component" value="Unassembled WGS sequence"/>
</dbReference>
<name>A0A9N9NTY8_9GLOM</name>
<organism evidence="1 2">
    <name type="scientific">Ambispora leptoticha</name>
    <dbReference type="NCBI Taxonomy" id="144679"/>
    <lineage>
        <taxon>Eukaryota</taxon>
        <taxon>Fungi</taxon>
        <taxon>Fungi incertae sedis</taxon>
        <taxon>Mucoromycota</taxon>
        <taxon>Glomeromycotina</taxon>
        <taxon>Glomeromycetes</taxon>
        <taxon>Archaeosporales</taxon>
        <taxon>Ambisporaceae</taxon>
        <taxon>Ambispora</taxon>
    </lineage>
</organism>
<dbReference type="AlphaFoldDB" id="A0A9N9NTY8"/>
<feature type="non-terminal residue" evidence="1">
    <location>
        <position position="1"/>
    </location>
</feature>
<accession>A0A9N9NTY8</accession>
<proteinExistence type="predicted"/>